<name>A0A367S1N3_9NOSO</name>
<comment type="caution">
    <text evidence="1">The sequence shown here is derived from an EMBL/GenBank/DDBJ whole genome shotgun (WGS) entry which is preliminary data.</text>
</comment>
<organism evidence="1 2">
    <name type="scientific">Nostoc minutum NIES-26</name>
    <dbReference type="NCBI Taxonomy" id="1844469"/>
    <lineage>
        <taxon>Bacteria</taxon>
        <taxon>Bacillati</taxon>
        <taxon>Cyanobacteriota</taxon>
        <taxon>Cyanophyceae</taxon>
        <taxon>Nostocales</taxon>
        <taxon>Nostocaceae</taxon>
        <taxon>Nostoc</taxon>
    </lineage>
</organism>
<keyword evidence="2" id="KW-1185">Reference proteome</keyword>
<reference evidence="1" key="1">
    <citation type="submission" date="2016-04" db="EMBL/GenBank/DDBJ databases">
        <authorList>
            <person name="Tabuchi Yagui T.R."/>
        </authorList>
    </citation>
    <scope>NUCLEOTIDE SEQUENCE [LARGE SCALE GENOMIC DNA]</scope>
    <source>
        <strain evidence="1">NIES-26</strain>
    </source>
</reference>
<evidence type="ECO:0000313" key="1">
    <source>
        <dbReference type="EMBL" id="RCJ42718.1"/>
    </source>
</evidence>
<gene>
    <name evidence="1" type="ORF">A6770_07510</name>
</gene>
<evidence type="ECO:0000313" key="2">
    <source>
        <dbReference type="Proteomes" id="UP000252107"/>
    </source>
</evidence>
<protein>
    <submittedName>
        <fullName evidence="1">Uncharacterized protein</fullName>
    </submittedName>
</protein>
<accession>A0A367S1N3</accession>
<proteinExistence type="predicted"/>
<dbReference type="AlphaFoldDB" id="A0A367S1N3"/>
<sequence length="71" mass="7498">MIITGLRVTKTDLGVAKTDLRVAKTDLQAKRSAIHTFAWKRGETTANASELMAFNGLIAEALAKGAIGLIG</sequence>
<dbReference type="Proteomes" id="UP000252107">
    <property type="component" value="Unassembled WGS sequence"/>
</dbReference>
<dbReference type="EMBL" id="LXQD01000001">
    <property type="protein sequence ID" value="RCJ42718.1"/>
    <property type="molecule type" value="Genomic_DNA"/>
</dbReference>